<dbReference type="PANTHER" id="PTHR30118:SF15">
    <property type="entry name" value="TRANSCRIPTIONAL REGULATORY PROTEIN"/>
    <property type="match status" value="1"/>
</dbReference>
<dbReference type="SUPFAM" id="SSF46785">
    <property type="entry name" value="Winged helix' DNA-binding domain"/>
    <property type="match status" value="1"/>
</dbReference>
<keyword evidence="3" id="KW-0238">DNA-binding</keyword>
<gene>
    <name evidence="6" type="ORF">DS957_016380</name>
</gene>
<accession>A0A8B3DLS9</accession>
<protein>
    <submittedName>
        <fullName evidence="6">LysR family transcriptional regulator</fullName>
    </submittedName>
</protein>
<dbReference type="GO" id="GO:0003700">
    <property type="term" value="F:DNA-binding transcription factor activity"/>
    <property type="evidence" value="ECO:0007669"/>
    <property type="project" value="InterPro"/>
</dbReference>
<dbReference type="GO" id="GO:0003677">
    <property type="term" value="F:DNA binding"/>
    <property type="evidence" value="ECO:0007669"/>
    <property type="project" value="UniProtKB-KW"/>
</dbReference>
<evidence type="ECO:0000313" key="7">
    <source>
        <dbReference type="Proteomes" id="UP000253437"/>
    </source>
</evidence>
<dbReference type="PROSITE" id="PS50931">
    <property type="entry name" value="HTH_LYSR"/>
    <property type="match status" value="1"/>
</dbReference>
<feature type="domain" description="HTH lysR-type" evidence="5">
    <location>
        <begin position="5"/>
        <end position="62"/>
    </location>
</feature>
<dbReference type="RefSeq" id="WP_005449401.1">
    <property type="nucleotide sequence ID" value="NZ_AP031615.1"/>
</dbReference>
<comment type="caution">
    <text evidence="6">The sequence shown here is derived from an EMBL/GenBank/DDBJ whole genome shotgun (WGS) entry which is preliminary data.</text>
</comment>
<dbReference type="Gene3D" id="1.10.10.10">
    <property type="entry name" value="Winged helix-like DNA-binding domain superfamily/Winged helix DNA-binding domain"/>
    <property type="match status" value="1"/>
</dbReference>
<dbReference type="Gene3D" id="3.40.190.10">
    <property type="entry name" value="Periplasmic binding protein-like II"/>
    <property type="match status" value="2"/>
</dbReference>
<dbReference type="InterPro" id="IPR000847">
    <property type="entry name" value="LysR_HTH_N"/>
</dbReference>
<organism evidence="6 7">
    <name type="scientific">Vibrio harveyi</name>
    <name type="common">Beneckea harveyi</name>
    <dbReference type="NCBI Taxonomy" id="669"/>
    <lineage>
        <taxon>Bacteria</taxon>
        <taxon>Pseudomonadati</taxon>
        <taxon>Pseudomonadota</taxon>
        <taxon>Gammaproteobacteria</taxon>
        <taxon>Vibrionales</taxon>
        <taxon>Vibrionaceae</taxon>
        <taxon>Vibrio</taxon>
    </lineage>
</organism>
<dbReference type="Proteomes" id="UP000253437">
    <property type="component" value="Unassembled WGS sequence"/>
</dbReference>
<sequence length="295" mass="33769">MNKDLDLNLLKILVLLERHRQLKPVAKALGKSEASISKYLTRLRTQLEDELFIRHAHHFEPTDYLKRKLPEITDALGQLESCLVRREFDPLSYEKSISICLPQSAQQSFGDLLLIDLMELFPNAYINVESSTDSTIDDILVDKVDMQLHYFNEEYPKTIHQQFIGYAPAVIVVPEELGINDLETACKLDFILLELAGWKDREQVTKRALEQSGININRVATIGNITSLLKVIRSKAAATILLEYQKPIEGYTFIPVPESFYPQGRPKVVIQMKQSHRYNSMHQLLTDAIAKYVIS</sequence>
<evidence type="ECO:0000259" key="5">
    <source>
        <dbReference type="PROSITE" id="PS50931"/>
    </source>
</evidence>
<reference evidence="6 7" key="1">
    <citation type="submission" date="2018-08" db="EMBL/GenBank/DDBJ databases">
        <title>Vibrio harveyi strains pathogenic to white snook Centropomus viridis Lockington (1877) and potential probiotic bacteria.</title>
        <authorList>
            <person name="Soto-Rodriguez S."/>
            <person name="Gomez-Gil B."/>
            <person name="Lozano-Olvera R."/>
        </authorList>
    </citation>
    <scope>NUCLEOTIDE SEQUENCE [LARGE SCALE GENOMIC DNA]</scope>
    <source>
        <strain evidence="6 7">CAIM 1508</strain>
    </source>
</reference>
<keyword evidence="2" id="KW-0805">Transcription regulation</keyword>
<dbReference type="InterPro" id="IPR036390">
    <property type="entry name" value="WH_DNA-bd_sf"/>
</dbReference>
<dbReference type="InterPro" id="IPR036388">
    <property type="entry name" value="WH-like_DNA-bd_sf"/>
</dbReference>
<evidence type="ECO:0000256" key="1">
    <source>
        <dbReference type="ARBA" id="ARBA00009437"/>
    </source>
</evidence>
<dbReference type="GeneID" id="83585471"/>
<keyword evidence="4" id="KW-0804">Transcription</keyword>
<evidence type="ECO:0000256" key="2">
    <source>
        <dbReference type="ARBA" id="ARBA00023015"/>
    </source>
</evidence>
<dbReference type="PANTHER" id="PTHR30118">
    <property type="entry name" value="HTH-TYPE TRANSCRIPTIONAL REGULATOR LEUO-RELATED"/>
    <property type="match status" value="1"/>
</dbReference>
<dbReference type="EMBL" id="QOUW02000066">
    <property type="protein sequence ID" value="RIW10828.1"/>
    <property type="molecule type" value="Genomic_DNA"/>
</dbReference>
<evidence type="ECO:0000313" key="6">
    <source>
        <dbReference type="EMBL" id="RIW10828.1"/>
    </source>
</evidence>
<proteinExistence type="inferred from homology"/>
<dbReference type="Pfam" id="PF00126">
    <property type="entry name" value="HTH_1"/>
    <property type="match status" value="1"/>
</dbReference>
<dbReference type="SUPFAM" id="SSF53850">
    <property type="entry name" value="Periplasmic binding protein-like II"/>
    <property type="match status" value="1"/>
</dbReference>
<name>A0A8B3DLS9_VIBHA</name>
<evidence type="ECO:0000256" key="4">
    <source>
        <dbReference type="ARBA" id="ARBA00023163"/>
    </source>
</evidence>
<dbReference type="InterPro" id="IPR050389">
    <property type="entry name" value="LysR-type_TF"/>
</dbReference>
<dbReference type="AlphaFoldDB" id="A0A8B3DLS9"/>
<comment type="similarity">
    <text evidence="1">Belongs to the LysR transcriptional regulatory family.</text>
</comment>
<evidence type="ECO:0000256" key="3">
    <source>
        <dbReference type="ARBA" id="ARBA00023125"/>
    </source>
</evidence>